<evidence type="ECO:0000256" key="10">
    <source>
        <dbReference type="ARBA" id="ARBA00023163"/>
    </source>
</evidence>
<evidence type="ECO:0000256" key="11">
    <source>
        <dbReference type="ARBA" id="ARBA00023242"/>
    </source>
</evidence>
<evidence type="ECO:0000313" key="14">
    <source>
        <dbReference type="EMBL" id="GJN06614.1"/>
    </source>
</evidence>
<protein>
    <recommendedName>
        <fullName evidence="13">ZF-HD dimerization-type domain-containing protein</fullName>
    </recommendedName>
</protein>
<accession>A0AAV5D6K4</accession>
<dbReference type="PROSITE" id="PS51523">
    <property type="entry name" value="ZF_HD_DIMER"/>
    <property type="match status" value="1"/>
</dbReference>
<comment type="function">
    <text evidence="1">Putative transcription factor.</text>
</comment>
<evidence type="ECO:0000256" key="9">
    <source>
        <dbReference type="ARBA" id="ARBA00023155"/>
    </source>
</evidence>
<dbReference type="Pfam" id="PF04770">
    <property type="entry name" value="ZF-HD_dimer"/>
    <property type="match status" value="1"/>
</dbReference>
<comment type="caution">
    <text evidence="14">The sequence shown here is derived from an EMBL/GenBank/DDBJ whole genome shotgun (WGS) entry which is preliminary data.</text>
</comment>
<feature type="compositionally biased region" description="Pro residues" evidence="12">
    <location>
        <begin position="383"/>
        <end position="400"/>
    </location>
</feature>
<dbReference type="GO" id="GO:0005634">
    <property type="term" value="C:nucleus"/>
    <property type="evidence" value="ECO:0007669"/>
    <property type="project" value="UniProtKB-SubCell"/>
</dbReference>
<feature type="compositionally biased region" description="Low complexity" evidence="12">
    <location>
        <begin position="77"/>
        <end position="90"/>
    </location>
</feature>
<keyword evidence="4" id="KW-0479">Metal-binding</keyword>
<dbReference type="GO" id="GO:0050793">
    <property type="term" value="P:regulation of developmental process"/>
    <property type="evidence" value="ECO:0007669"/>
    <property type="project" value="TreeGrafter"/>
</dbReference>
<evidence type="ECO:0000256" key="12">
    <source>
        <dbReference type="SAM" id="MobiDB-lite"/>
    </source>
</evidence>
<keyword evidence="7" id="KW-0805">Transcription regulation</keyword>
<keyword evidence="15" id="KW-1185">Reference proteome</keyword>
<feature type="domain" description="ZF-HD dimerization-type" evidence="13">
    <location>
        <begin position="129"/>
        <end position="178"/>
    </location>
</feature>
<dbReference type="GO" id="GO:0003700">
    <property type="term" value="F:DNA-binding transcription factor activity"/>
    <property type="evidence" value="ECO:0007669"/>
    <property type="project" value="TreeGrafter"/>
</dbReference>
<name>A0AAV5D6K4_ELECO</name>
<dbReference type="Gene3D" id="1.10.10.60">
    <property type="entry name" value="Homeodomain-like"/>
    <property type="match status" value="1"/>
</dbReference>
<evidence type="ECO:0000256" key="4">
    <source>
        <dbReference type="ARBA" id="ARBA00022723"/>
    </source>
</evidence>
<dbReference type="Proteomes" id="UP001054889">
    <property type="component" value="Unassembled WGS sequence"/>
</dbReference>
<dbReference type="GO" id="GO:0008270">
    <property type="term" value="F:zinc ion binding"/>
    <property type="evidence" value="ECO:0007669"/>
    <property type="project" value="UniProtKB-KW"/>
</dbReference>
<evidence type="ECO:0000256" key="1">
    <source>
        <dbReference type="ARBA" id="ARBA00004049"/>
    </source>
</evidence>
<dbReference type="InterPro" id="IPR006456">
    <property type="entry name" value="ZF_HD_homeobox_Cys/His_dimer"/>
</dbReference>
<gene>
    <name evidence="14" type="primary">ga24362</name>
    <name evidence="14" type="ORF">PR202_ga24362</name>
</gene>
<feature type="region of interest" description="Disordered" evidence="12">
    <location>
        <begin position="1"/>
        <end position="20"/>
    </location>
</feature>
<keyword evidence="5" id="KW-0863">Zinc-finger</keyword>
<dbReference type="EMBL" id="BQKI01000013">
    <property type="protein sequence ID" value="GJN06614.1"/>
    <property type="molecule type" value="Genomic_DNA"/>
</dbReference>
<evidence type="ECO:0000259" key="13">
    <source>
        <dbReference type="PROSITE" id="PS51523"/>
    </source>
</evidence>
<dbReference type="PANTHER" id="PTHR31948">
    <property type="entry name" value="ZINC-FINGER HOMEODOMAIN PROTEIN 2"/>
    <property type="match status" value="1"/>
</dbReference>
<dbReference type="NCBIfam" id="TIGR01566">
    <property type="entry name" value="ZF_HD_prot_N"/>
    <property type="match status" value="1"/>
</dbReference>
<keyword evidence="8" id="KW-0238">DNA-binding</keyword>
<keyword evidence="6" id="KW-0862">Zinc</keyword>
<feature type="compositionally biased region" description="Pro residues" evidence="12">
    <location>
        <begin position="336"/>
        <end position="346"/>
    </location>
</feature>
<comment type="subcellular location">
    <subcellularLocation>
        <location evidence="2">Nucleus</location>
    </subcellularLocation>
</comment>
<feature type="region of interest" description="Disordered" evidence="12">
    <location>
        <begin position="25"/>
        <end position="103"/>
    </location>
</feature>
<evidence type="ECO:0000256" key="5">
    <source>
        <dbReference type="ARBA" id="ARBA00022771"/>
    </source>
</evidence>
<organism evidence="14 15">
    <name type="scientific">Eleusine coracana subsp. coracana</name>
    <dbReference type="NCBI Taxonomy" id="191504"/>
    <lineage>
        <taxon>Eukaryota</taxon>
        <taxon>Viridiplantae</taxon>
        <taxon>Streptophyta</taxon>
        <taxon>Embryophyta</taxon>
        <taxon>Tracheophyta</taxon>
        <taxon>Spermatophyta</taxon>
        <taxon>Magnoliopsida</taxon>
        <taxon>Liliopsida</taxon>
        <taxon>Poales</taxon>
        <taxon>Poaceae</taxon>
        <taxon>PACMAD clade</taxon>
        <taxon>Chloridoideae</taxon>
        <taxon>Cynodonteae</taxon>
        <taxon>Eleusininae</taxon>
        <taxon>Eleusine</taxon>
    </lineage>
</organism>
<dbReference type="AlphaFoldDB" id="A0AAV5D6K4"/>
<dbReference type="SUPFAM" id="SSF46689">
    <property type="entry name" value="Homeodomain-like"/>
    <property type="match status" value="1"/>
</dbReference>
<reference evidence="14" key="1">
    <citation type="journal article" date="2018" name="DNA Res.">
        <title>Multiple hybrid de novo genome assembly of finger millet, an orphan allotetraploid crop.</title>
        <authorList>
            <person name="Hatakeyama M."/>
            <person name="Aluri S."/>
            <person name="Balachadran M.T."/>
            <person name="Sivarajan S.R."/>
            <person name="Patrignani A."/>
            <person name="Gruter S."/>
            <person name="Poveda L."/>
            <person name="Shimizu-Inatsugi R."/>
            <person name="Baeten J."/>
            <person name="Francoijs K.J."/>
            <person name="Nataraja K.N."/>
            <person name="Reddy Y.A.N."/>
            <person name="Phadnis S."/>
            <person name="Ravikumar R.L."/>
            <person name="Schlapbach R."/>
            <person name="Sreeman S.M."/>
            <person name="Shimizu K.K."/>
        </authorList>
    </citation>
    <scope>NUCLEOTIDE SEQUENCE</scope>
</reference>
<evidence type="ECO:0000256" key="2">
    <source>
        <dbReference type="ARBA" id="ARBA00004123"/>
    </source>
</evidence>
<keyword evidence="11" id="KW-0539">Nucleus</keyword>
<keyword evidence="10" id="KW-0804">Transcription</keyword>
<dbReference type="PANTHER" id="PTHR31948:SF163">
    <property type="entry name" value="ZINC-FINGER HOMEODOMAIN PROTEIN 3"/>
    <property type="match status" value="1"/>
</dbReference>
<evidence type="ECO:0000256" key="7">
    <source>
        <dbReference type="ARBA" id="ARBA00023015"/>
    </source>
</evidence>
<dbReference type="GO" id="GO:0000976">
    <property type="term" value="F:transcription cis-regulatory region binding"/>
    <property type="evidence" value="ECO:0007669"/>
    <property type="project" value="TreeGrafter"/>
</dbReference>
<comment type="subunit">
    <text evidence="3">Homo- and heterodimer with other ZFHD proteins.</text>
</comment>
<dbReference type="InterPro" id="IPR009057">
    <property type="entry name" value="Homeodomain-like_sf"/>
</dbReference>
<feature type="region of interest" description="Disordered" evidence="12">
    <location>
        <begin position="328"/>
        <end position="400"/>
    </location>
</feature>
<evidence type="ECO:0000256" key="8">
    <source>
        <dbReference type="ARBA" id="ARBA00023125"/>
    </source>
</evidence>
<reference evidence="14" key="2">
    <citation type="submission" date="2021-12" db="EMBL/GenBank/DDBJ databases">
        <title>Resequencing data analysis of finger millet.</title>
        <authorList>
            <person name="Hatakeyama M."/>
            <person name="Aluri S."/>
            <person name="Balachadran M.T."/>
            <person name="Sivarajan S.R."/>
            <person name="Poveda L."/>
            <person name="Shimizu-Inatsugi R."/>
            <person name="Schlapbach R."/>
            <person name="Sreeman S.M."/>
            <person name="Shimizu K.K."/>
        </authorList>
    </citation>
    <scope>NUCLEOTIDE SEQUENCE</scope>
</reference>
<dbReference type="NCBIfam" id="TIGR01565">
    <property type="entry name" value="homeo_ZF_HD"/>
    <property type="match status" value="1"/>
</dbReference>
<evidence type="ECO:0000313" key="15">
    <source>
        <dbReference type="Proteomes" id="UP001054889"/>
    </source>
</evidence>
<evidence type="ECO:0000256" key="3">
    <source>
        <dbReference type="ARBA" id="ARBA00011416"/>
    </source>
</evidence>
<proteinExistence type="predicted"/>
<dbReference type="FunFam" id="1.10.10.60:FF:000257">
    <property type="entry name" value="Zinc-finger homeodomain protein 2"/>
    <property type="match status" value="1"/>
</dbReference>
<evidence type="ECO:0000256" key="6">
    <source>
        <dbReference type="ARBA" id="ARBA00022833"/>
    </source>
</evidence>
<dbReference type="InterPro" id="IPR006455">
    <property type="entry name" value="Homeodomain_ZF_HD"/>
</dbReference>
<sequence>MVSIIVPLQRRREASPAAAARRGNIFSLERRRREDDQAGGGGGMDLSGTTQGELPIPMPLAAAGGHVVHQKHEHHGNSNNNNNGQQHGESPLASAAEDSGKKRATDVTVAVSAGGAGSGSSEALVQVRYRECLKNHAAAMGGNATDGCGEFMPSGEEGSLEVLKCSACGCHRNFHRKELPDVIHDHGCGYGHHRRLLGPAVPPHHNKSSGGPYSPTACMRAPPPAFQFLNAMPLSAAAMQNHRSAESDEIVVDLAAMRGGGGGLGAKKRFRTKFSAEQKARMLEFAERVGWRMQKLDDAMVQSFCNEIGVRRRVLKVWMHNNKHTLASTANRLIEGPPPPPPPPMPATAMPAAMEGSPSPPNHQMRMAPQPEPSTFHLDDGPSSPPQPLQMAMPPPLKMD</sequence>
<keyword evidence="9" id="KW-0371">Homeobox</keyword>